<dbReference type="RefSeq" id="XP_071913985.1">
    <property type="nucleotide sequence ID" value="XM_072057884.1"/>
</dbReference>
<evidence type="ECO:0000313" key="1">
    <source>
        <dbReference type="Proteomes" id="UP001652660"/>
    </source>
</evidence>
<keyword evidence="1" id="KW-1185">Reference proteome</keyword>
<dbReference type="InterPro" id="IPR036691">
    <property type="entry name" value="Endo/exonu/phosph_ase_sf"/>
</dbReference>
<sequence length="315" mass="36292">MAEREGLWAGLRNDKEALLPWFIVGNFNVITREEEKKVGVPFRPGEGVELLSFMSIVGVVDMGFSGSNFMWCNNRQGRAGIWKHLDRLLSDRSAVEMDINFRVQYLIRAPSNHALLLLSTVTRLVNCPKPFRFLNCSTMHESLLEVVRLNWHVEFVGDPLYVLAAKLCRVKKALKAWSRESFGDIFEKVKTAEEEVAQAEICFNKDPSELHQICLNEKRALLTHAQVNEDLFWRQKIRAVWLTGRDKIIRCFHAYVSKWRKKSVIHRIISQYGEWLEREDDISKEAVFSFQQLLADQSGLSSAPVSDVIPKLLTD</sequence>
<evidence type="ECO:0000313" key="2">
    <source>
        <dbReference type="RefSeq" id="XP_071913985.1"/>
    </source>
</evidence>
<accession>A0ABM4V9H8</accession>
<dbReference type="Proteomes" id="UP001652660">
    <property type="component" value="Chromosome 7e"/>
</dbReference>
<dbReference type="Proteomes" id="UP001652660">
    <property type="component" value="Chromosome 7c"/>
</dbReference>
<protein>
    <submittedName>
        <fullName evidence="2 3">Uncharacterized protein</fullName>
    </submittedName>
</protein>
<dbReference type="GeneID" id="140011300"/>
<gene>
    <name evidence="3" type="primary">LOC140011300</name>
    <name evidence="2" type="synonym">LOC113708207</name>
</gene>
<dbReference type="PANTHER" id="PTHR33710">
    <property type="entry name" value="BNAC02G09200D PROTEIN"/>
    <property type="match status" value="1"/>
</dbReference>
<organism evidence="1 3">
    <name type="scientific">Coffea arabica</name>
    <name type="common">Arabian coffee</name>
    <dbReference type="NCBI Taxonomy" id="13443"/>
    <lineage>
        <taxon>Eukaryota</taxon>
        <taxon>Viridiplantae</taxon>
        <taxon>Streptophyta</taxon>
        <taxon>Embryophyta</taxon>
        <taxon>Tracheophyta</taxon>
        <taxon>Spermatophyta</taxon>
        <taxon>Magnoliopsida</taxon>
        <taxon>eudicotyledons</taxon>
        <taxon>Gunneridae</taxon>
        <taxon>Pentapetalae</taxon>
        <taxon>asterids</taxon>
        <taxon>lamiids</taxon>
        <taxon>Gentianales</taxon>
        <taxon>Rubiaceae</taxon>
        <taxon>Ixoroideae</taxon>
        <taxon>Gardenieae complex</taxon>
        <taxon>Bertiereae - Coffeeae clade</taxon>
        <taxon>Coffeeae</taxon>
        <taxon>Coffea</taxon>
    </lineage>
</organism>
<proteinExistence type="predicted"/>
<name>A0ABM4V9H8_COFAR</name>
<dbReference type="SUPFAM" id="SSF56219">
    <property type="entry name" value="DNase I-like"/>
    <property type="match status" value="1"/>
</dbReference>
<dbReference type="PANTHER" id="PTHR33710:SF71">
    <property type="entry name" value="ENDONUCLEASE_EXONUCLEASE_PHOSPHATASE DOMAIN-CONTAINING PROTEIN"/>
    <property type="match status" value="1"/>
</dbReference>
<evidence type="ECO:0000313" key="3">
    <source>
        <dbReference type="RefSeq" id="XP_071916186.1"/>
    </source>
</evidence>
<reference evidence="2 3" key="1">
    <citation type="submission" date="2025-05" db="UniProtKB">
        <authorList>
            <consortium name="RefSeq"/>
        </authorList>
    </citation>
    <scope>IDENTIFICATION</scope>
    <source>
        <tissue evidence="2 3">Leaves</tissue>
    </source>
</reference>
<dbReference type="RefSeq" id="XP_071916186.1">
    <property type="nucleotide sequence ID" value="XM_072060085.1"/>
</dbReference>